<dbReference type="PANTHER" id="PTHR10146">
    <property type="entry name" value="PROLINE SYNTHETASE CO-TRANSCRIBED BACTERIAL HOMOLOG PROTEIN"/>
    <property type="match status" value="1"/>
</dbReference>
<dbReference type="InterPro" id="IPR029066">
    <property type="entry name" value="PLP-binding_barrel"/>
</dbReference>
<dbReference type="EMBL" id="CP016181">
    <property type="protein sequence ID" value="AWX98720.1"/>
    <property type="molecule type" value="Genomic_DNA"/>
</dbReference>
<dbReference type="SUPFAM" id="SSF51419">
    <property type="entry name" value="PLP-binding barrel"/>
    <property type="match status" value="1"/>
</dbReference>
<dbReference type="InterPro" id="IPR001608">
    <property type="entry name" value="Ala_racemase_N"/>
</dbReference>
<dbReference type="PROSITE" id="PS01211">
    <property type="entry name" value="UPF0001"/>
    <property type="match status" value="1"/>
</dbReference>
<protein>
    <recommendedName>
        <fullName evidence="2">Pyridoxal phosphate homeostasis protein</fullName>
        <shortName evidence="2">PLP homeostasis protein</shortName>
    </recommendedName>
</protein>
<dbReference type="AlphaFoldDB" id="A0A2Z4PMB0"/>
<dbReference type="FunFam" id="3.20.20.10:FF:000018">
    <property type="entry name" value="Pyridoxal phosphate homeostasis protein"/>
    <property type="match status" value="1"/>
</dbReference>
<dbReference type="Pfam" id="PF01168">
    <property type="entry name" value="Ala_racemase_N"/>
    <property type="match status" value="1"/>
</dbReference>
<comment type="similarity">
    <text evidence="2 4">Belongs to the pyridoxal phosphate-binding protein YggS/PROSC family.</text>
</comment>
<dbReference type="GO" id="GO:0030170">
    <property type="term" value="F:pyridoxal phosphate binding"/>
    <property type="evidence" value="ECO:0007669"/>
    <property type="project" value="UniProtKB-UniRule"/>
</dbReference>
<evidence type="ECO:0000256" key="3">
    <source>
        <dbReference type="PIRSR" id="PIRSR004848-1"/>
    </source>
</evidence>
<evidence type="ECO:0000256" key="1">
    <source>
        <dbReference type="ARBA" id="ARBA00022898"/>
    </source>
</evidence>
<dbReference type="HAMAP" id="MF_02087">
    <property type="entry name" value="PLP_homeostasis"/>
    <property type="match status" value="1"/>
</dbReference>
<evidence type="ECO:0000313" key="7">
    <source>
        <dbReference type="Proteomes" id="UP000249898"/>
    </source>
</evidence>
<evidence type="ECO:0000256" key="2">
    <source>
        <dbReference type="HAMAP-Rule" id="MF_02087"/>
    </source>
</evidence>
<accession>A0A2Z4PMB0</accession>
<evidence type="ECO:0000259" key="5">
    <source>
        <dbReference type="Pfam" id="PF01168"/>
    </source>
</evidence>
<feature type="modified residue" description="N6-(pyridoxal phosphate)lysine" evidence="2 3">
    <location>
        <position position="45"/>
    </location>
</feature>
<organism evidence="6 7">
    <name type="scientific">Marinomonas primoryensis</name>
    <dbReference type="NCBI Taxonomy" id="178399"/>
    <lineage>
        <taxon>Bacteria</taxon>
        <taxon>Pseudomonadati</taxon>
        <taxon>Pseudomonadota</taxon>
        <taxon>Gammaproteobacteria</taxon>
        <taxon>Oceanospirillales</taxon>
        <taxon>Oceanospirillaceae</taxon>
        <taxon>Marinomonas</taxon>
    </lineage>
</organism>
<dbReference type="PIRSF" id="PIRSF004848">
    <property type="entry name" value="YBL036c_PLPDEIII"/>
    <property type="match status" value="1"/>
</dbReference>
<feature type="domain" description="Alanine racemase N-terminal" evidence="5">
    <location>
        <begin position="24"/>
        <end position="236"/>
    </location>
</feature>
<reference evidence="6 7" key="1">
    <citation type="submission" date="2016-06" db="EMBL/GenBank/DDBJ databases">
        <title>The sequenced genome of the ice-adhering bacterium Marinomonas primoryensis, from Antarctica.</title>
        <authorList>
            <person name="Graham L."/>
            <person name="Vance T.D.R."/>
            <person name="Davies P.L."/>
        </authorList>
    </citation>
    <scope>NUCLEOTIDE SEQUENCE [LARGE SCALE GENOMIC DNA]</scope>
    <source>
        <strain evidence="6 7">AceL</strain>
    </source>
</reference>
<evidence type="ECO:0000256" key="4">
    <source>
        <dbReference type="RuleBase" id="RU004514"/>
    </source>
</evidence>
<dbReference type="NCBIfam" id="TIGR00044">
    <property type="entry name" value="YggS family pyridoxal phosphate-dependent enzyme"/>
    <property type="match status" value="1"/>
</dbReference>
<dbReference type="RefSeq" id="WP_112134904.1">
    <property type="nucleotide sequence ID" value="NZ_CP016181.1"/>
</dbReference>
<dbReference type="Gene3D" id="3.20.20.10">
    <property type="entry name" value="Alanine racemase"/>
    <property type="match status" value="1"/>
</dbReference>
<sequence length="242" mass="26453">MMIEIESNEAEDVKANLTLVSQQIDQLVQQYKRKEGCVRLLAVSKTKSLSALEAAYSAGQRAFGENYVQEAVDKCHALAHLADIEWHFIGPIQSNKSRLIADTMHWVHSIDREKIARRLSDQRSVDMPPLNVCIQVNISGEDSKSGVTLSELGAMVDLIRTLPNLCLRGLMAIPAPQENSAAQCAVYEPLVKAFLELSKSDSMIDTLSIGMSGDLPAAIQSGSTMVRVGTAIFGSRDYSAKM</sequence>
<dbReference type="Proteomes" id="UP000249898">
    <property type="component" value="Chromosome"/>
</dbReference>
<comment type="function">
    <text evidence="2">Pyridoxal 5'-phosphate (PLP)-binding protein, which is involved in PLP homeostasis.</text>
</comment>
<dbReference type="InterPro" id="IPR011078">
    <property type="entry name" value="PyrdxlP_homeostasis"/>
</dbReference>
<dbReference type="OrthoDB" id="9804072at2"/>
<dbReference type="PANTHER" id="PTHR10146:SF14">
    <property type="entry name" value="PYRIDOXAL PHOSPHATE HOMEOSTASIS PROTEIN"/>
    <property type="match status" value="1"/>
</dbReference>
<proteinExistence type="inferred from homology"/>
<evidence type="ECO:0000313" key="6">
    <source>
        <dbReference type="EMBL" id="AWX98720.1"/>
    </source>
</evidence>
<gene>
    <name evidence="6" type="ORF">A8139_00975</name>
</gene>
<name>A0A2Z4PMB0_9GAMM</name>
<comment type="cofactor">
    <cofactor evidence="3">
        <name>pyridoxal 5'-phosphate</name>
        <dbReference type="ChEBI" id="CHEBI:597326"/>
    </cofactor>
</comment>
<dbReference type="CDD" id="cd06824">
    <property type="entry name" value="PLPDE_III_Yggs_like"/>
    <property type="match status" value="1"/>
</dbReference>
<keyword evidence="1 2" id="KW-0663">Pyridoxal phosphate</keyword>